<protein>
    <recommendedName>
        <fullName evidence="15">DUF221-domain-containing protein</fullName>
    </recommendedName>
</protein>
<comment type="subcellular location">
    <subcellularLocation>
        <location evidence="1">Membrane</location>
        <topology evidence="1">Multi-pass membrane protein</topology>
    </subcellularLocation>
</comment>
<feature type="transmembrane region" description="Helical" evidence="8">
    <location>
        <begin position="493"/>
        <end position="517"/>
    </location>
</feature>
<feature type="transmembrane region" description="Helical" evidence="8">
    <location>
        <begin position="682"/>
        <end position="703"/>
    </location>
</feature>
<dbReference type="InterPro" id="IPR032880">
    <property type="entry name" value="CSC1/OSCA1-like_N"/>
</dbReference>
<keyword evidence="5 8" id="KW-1133">Transmembrane helix</keyword>
<feature type="domain" description="CSC1/OSCA1-like cytosolic" evidence="12">
    <location>
        <begin position="210"/>
        <end position="389"/>
    </location>
</feature>
<proteinExistence type="inferred from homology"/>
<keyword evidence="6 8" id="KW-0472">Membrane</keyword>
<dbReference type="PANTHER" id="PTHR13018">
    <property type="entry name" value="PROBABLE MEMBRANE PROTEIN DUF221-RELATED"/>
    <property type="match status" value="1"/>
</dbReference>
<evidence type="ECO:0000256" key="6">
    <source>
        <dbReference type="ARBA" id="ARBA00023136"/>
    </source>
</evidence>
<dbReference type="InterPro" id="IPR045122">
    <property type="entry name" value="Csc1-like"/>
</dbReference>
<comment type="caution">
    <text evidence="13">The sequence shown here is derived from an EMBL/GenBank/DDBJ whole genome shotgun (WGS) entry which is preliminary data.</text>
</comment>
<comment type="similarity">
    <text evidence="2">Belongs to the CSC1 (TC 1.A.17) family.</text>
</comment>
<gene>
    <name evidence="13" type="ORF">AYO21_09506</name>
</gene>
<dbReference type="Proteomes" id="UP000077002">
    <property type="component" value="Unassembled WGS sequence"/>
</dbReference>
<dbReference type="GO" id="GO:0005227">
    <property type="term" value="F:calcium-activated cation channel activity"/>
    <property type="evidence" value="ECO:0007669"/>
    <property type="project" value="InterPro"/>
</dbReference>
<feature type="transmembrane region" description="Helical" evidence="8">
    <location>
        <begin position="36"/>
        <end position="60"/>
    </location>
</feature>
<feature type="transmembrane region" description="Helical" evidence="8">
    <location>
        <begin position="603"/>
        <end position="629"/>
    </location>
</feature>
<organism evidence="13 14">
    <name type="scientific">Fonsecaea monophora</name>
    <dbReference type="NCBI Taxonomy" id="254056"/>
    <lineage>
        <taxon>Eukaryota</taxon>
        <taxon>Fungi</taxon>
        <taxon>Dikarya</taxon>
        <taxon>Ascomycota</taxon>
        <taxon>Pezizomycotina</taxon>
        <taxon>Eurotiomycetes</taxon>
        <taxon>Chaetothyriomycetidae</taxon>
        <taxon>Chaetothyriales</taxon>
        <taxon>Herpotrichiellaceae</taxon>
        <taxon>Fonsecaea</taxon>
    </lineage>
</organism>
<dbReference type="Pfam" id="PF14703">
    <property type="entry name" value="PHM7_cyt"/>
    <property type="match status" value="1"/>
</dbReference>
<evidence type="ECO:0000256" key="2">
    <source>
        <dbReference type="ARBA" id="ARBA00007779"/>
    </source>
</evidence>
<evidence type="ECO:0000256" key="5">
    <source>
        <dbReference type="ARBA" id="ARBA00022989"/>
    </source>
</evidence>
<dbReference type="EMBL" id="LVKK01000094">
    <property type="protein sequence ID" value="OAG36341.1"/>
    <property type="molecule type" value="Genomic_DNA"/>
</dbReference>
<feature type="region of interest" description="Disordered" evidence="7">
    <location>
        <begin position="819"/>
        <end position="846"/>
    </location>
</feature>
<keyword evidence="14" id="KW-1185">Reference proteome</keyword>
<dbReference type="RefSeq" id="XP_022508293.1">
    <property type="nucleotide sequence ID" value="XM_022659440.1"/>
</dbReference>
<dbReference type="Pfam" id="PF13967">
    <property type="entry name" value="RSN1_TM"/>
    <property type="match status" value="1"/>
</dbReference>
<dbReference type="InterPro" id="IPR003864">
    <property type="entry name" value="CSC1/OSCA1-like_7TM"/>
</dbReference>
<dbReference type="Pfam" id="PF12621">
    <property type="entry name" value="PHM7_ext"/>
    <property type="match status" value="1"/>
</dbReference>
<evidence type="ECO:0000256" key="1">
    <source>
        <dbReference type="ARBA" id="ARBA00004141"/>
    </source>
</evidence>
<dbReference type="InterPro" id="IPR027815">
    <property type="entry name" value="CSC1/OSCA1-like_cyt"/>
</dbReference>
<dbReference type="OrthoDB" id="1076608at2759"/>
<evidence type="ECO:0000256" key="8">
    <source>
        <dbReference type="SAM" id="Phobius"/>
    </source>
</evidence>
<feature type="transmembrane region" description="Helical" evidence="8">
    <location>
        <begin position="448"/>
        <end position="472"/>
    </location>
</feature>
<feature type="compositionally biased region" description="Basic and acidic residues" evidence="7">
    <location>
        <begin position="819"/>
        <end position="830"/>
    </location>
</feature>
<evidence type="ECO:0000259" key="12">
    <source>
        <dbReference type="Pfam" id="PF14703"/>
    </source>
</evidence>
<reference evidence="13 14" key="1">
    <citation type="submission" date="2016-03" db="EMBL/GenBank/DDBJ databases">
        <title>Draft genome sequence of the Fonsecaea monophora CBS 269.37.</title>
        <authorList>
            <person name="Bombassaro A."/>
            <person name="Vinicius W.A."/>
            <person name="De Hoog S."/>
            <person name="Sun J."/>
            <person name="Souza E.M."/>
            <person name="Raittz R.T."/>
            <person name="Costa F."/>
            <person name="Leao A.C."/>
            <person name="Tadra-Sfeir M.Z."/>
            <person name="Baura V."/>
            <person name="Balsanelli E."/>
            <person name="Pedrosa F.O."/>
            <person name="Moreno L.F."/>
            <person name="Steffens M.B."/>
            <person name="Xi L."/>
            <person name="Bocca A.L."/>
            <person name="Felipe M.S."/>
            <person name="Teixeira M."/>
            <person name="Telles Filho F.Q."/>
            <person name="Azevedo C.M."/>
            <person name="Gomes R."/>
            <person name="Vicente V.A."/>
        </authorList>
    </citation>
    <scope>NUCLEOTIDE SEQUENCE [LARGE SCALE GENOMIC DNA]</scope>
    <source>
        <strain evidence="13 14">CBS 269.37</strain>
    </source>
</reference>
<feature type="transmembrane region" description="Helical" evidence="8">
    <location>
        <begin position="558"/>
        <end position="574"/>
    </location>
</feature>
<dbReference type="GO" id="GO:0005886">
    <property type="term" value="C:plasma membrane"/>
    <property type="evidence" value="ECO:0007669"/>
    <property type="project" value="TreeGrafter"/>
</dbReference>
<keyword evidence="3" id="KW-0813">Transport</keyword>
<accession>A0A177EY83</accession>
<feature type="transmembrane region" description="Helical" evidence="8">
    <location>
        <begin position="166"/>
        <end position="185"/>
    </location>
</feature>
<evidence type="ECO:0000256" key="4">
    <source>
        <dbReference type="ARBA" id="ARBA00022692"/>
    </source>
</evidence>
<evidence type="ECO:0000259" key="9">
    <source>
        <dbReference type="Pfam" id="PF02714"/>
    </source>
</evidence>
<evidence type="ECO:0000256" key="7">
    <source>
        <dbReference type="SAM" id="MobiDB-lite"/>
    </source>
</evidence>
<evidence type="ECO:0008006" key="15">
    <source>
        <dbReference type="Google" id="ProtNLM"/>
    </source>
</evidence>
<name>A0A177EY83_9EURO</name>
<keyword evidence="4 8" id="KW-0812">Transmembrane</keyword>
<evidence type="ECO:0000313" key="13">
    <source>
        <dbReference type="EMBL" id="OAG36341.1"/>
    </source>
</evidence>
<dbReference type="GeneID" id="34604640"/>
<feature type="transmembrane region" description="Helical" evidence="8">
    <location>
        <begin position="402"/>
        <end position="428"/>
    </location>
</feature>
<feature type="region of interest" description="Disordered" evidence="7">
    <location>
        <begin position="274"/>
        <end position="306"/>
    </location>
</feature>
<dbReference type="AlphaFoldDB" id="A0A177EY83"/>
<dbReference type="InterPro" id="IPR022257">
    <property type="entry name" value="PHM7_ext"/>
</dbReference>
<dbReference type="Pfam" id="PF02714">
    <property type="entry name" value="RSN1_7TM"/>
    <property type="match status" value="1"/>
</dbReference>
<feature type="domain" description="CSC1/OSCA1-like 7TM region" evidence="9">
    <location>
        <begin position="401"/>
        <end position="673"/>
    </location>
</feature>
<evidence type="ECO:0000259" key="11">
    <source>
        <dbReference type="Pfam" id="PF13967"/>
    </source>
</evidence>
<feature type="domain" description="10TM putative phosphate transporter extracellular tail" evidence="10">
    <location>
        <begin position="762"/>
        <end position="852"/>
    </location>
</feature>
<evidence type="ECO:0000256" key="3">
    <source>
        <dbReference type="ARBA" id="ARBA00022448"/>
    </source>
</evidence>
<evidence type="ECO:0000313" key="14">
    <source>
        <dbReference type="Proteomes" id="UP000077002"/>
    </source>
</evidence>
<dbReference type="PANTHER" id="PTHR13018:SF26">
    <property type="entry name" value="DOMAIN PROTEIN, PUTATIVE (AFU_ORTHOLOGUE AFUA_5G10920)-RELATED"/>
    <property type="match status" value="1"/>
</dbReference>
<feature type="region of interest" description="Disordered" evidence="7">
    <location>
        <begin position="1"/>
        <end position="29"/>
    </location>
</feature>
<evidence type="ECO:0000259" key="10">
    <source>
        <dbReference type="Pfam" id="PF12621"/>
    </source>
</evidence>
<feature type="transmembrane region" description="Helical" evidence="8">
    <location>
        <begin position="115"/>
        <end position="138"/>
    </location>
</feature>
<feature type="domain" description="CSC1/OSCA1-like N-terminal transmembrane" evidence="11">
    <location>
        <begin position="39"/>
        <end position="187"/>
    </location>
</feature>
<sequence>MDVLEKPTSSELRVGSKTKALTPGSGGHRSQHSSSFAAIGAALIPTAITAAVFLLAFAAIRSRYRNIYAPRTYFRTIDHRDRTPSSSHTSVSWWHDFRALDDKFILRHSSLEAYLFLRFLRLIVLICVVGCFLTWPILFAVNATGGGDATQLDRISFSNVADGRRLYAHAAVAWVFFGFILLLVTRERLFVIGLRQAYQTIPVNASRLSSRVVLYLSVPPAGLREENLRRYFGENAVRSWVVSNQSDLEKLVQKRDKKIDQLEESELQLLKNANRSKDEAQDSGDASSSQQPKPANEAHRPKHKSKYLLGEKIDSISRLREGITGLVSDVDQVRQADSNAPGKRTGAIFVEFKDQVSAHQAFQQVRHPSPLTLQPKYIGIQPKEVLWQNLNLDPSVRITYSYIAIALAVATIIFWSIPIGIIGTISNINYLTDKFHFLRFINNLPDPILGLLTGLVPPLLLSSVVSYVPYLFQYVARLSGQPTSKSAVEWAQTWYFAFQVIQVFLITTFSSGAAALATKVANQPTTVPTLLAKNLPKASNFYLTYFIIQGLGTASKNILNYTDLFSFLFFYYGMNKTPRQKFNTYAQMKGISWFNVYPKFTNLAVIAIAYSCIAPLVLGFAAIGLFLFYLSYRYNLLYVIQVKTETRGESYTRSLQHLMTGVYLAELCLIGLFGIKKVAGPSTLMTVLLVVTALYHLTVNQYLSPLEKYMPVDVLSEEDEERPLLGLSAERNHTAQADQSSGYKLGSRKVPAVLLDPLASLLEPRIFASQDSLRPWLQDPEGESEEVNSYSEEQLKNAYLPPALTSKTPKIWLPKDRKGLSKREVDENEKAGLPSTDKGAELGPSNEILWNQDDFTTVPIFKQATRY</sequence>